<keyword evidence="5 9" id="KW-0812">Transmembrane</keyword>
<keyword evidence="6" id="KW-0677">Repeat</keyword>
<feature type="transmembrane region" description="Helical" evidence="10">
    <location>
        <begin position="176"/>
        <end position="197"/>
    </location>
</feature>
<comment type="subunit">
    <text evidence="3">Homotetramer.</text>
</comment>
<evidence type="ECO:0000256" key="4">
    <source>
        <dbReference type="ARBA" id="ARBA00022448"/>
    </source>
</evidence>
<dbReference type="SUPFAM" id="SSF81338">
    <property type="entry name" value="Aquaporin-like"/>
    <property type="match status" value="1"/>
</dbReference>
<accession>A0AAV2Q914</accession>
<evidence type="ECO:0000256" key="6">
    <source>
        <dbReference type="ARBA" id="ARBA00022737"/>
    </source>
</evidence>
<evidence type="ECO:0000256" key="10">
    <source>
        <dbReference type="SAM" id="Phobius"/>
    </source>
</evidence>
<comment type="caution">
    <text evidence="11">The sequence shown here is derived from an EMBL/GenBank/DDBJ whole genome shotgun (WGS) entry which is preliminary data.</text>
</comment>
<sequence length="261" mass="27210">MGKIKDTSAYVGFGDLKKVDTYKALLAELVGSLVLVVIGCGSCVSTLTAENPTGIAPTVVGIAFAFGVAVATMAQAVGHVSGCHINPAVTCGMLVARHISVTKALLYIIVQCLGGVVGAAILKGVSPDGVWGATTVSPLINSGQAFGIELVITFILVLVVFGVCDDRRNDVKGSAPLAIGLSITACHLVAVPLTGASMNPARTFGPSVIFNSWANHWVYWAGPILGGIIAAVLYTFVFRAPKPQEREVELDNINKTQRNYN</sequence>
<dbReference type="InterPro" id="IPR000425">
    <property type="entry name" value="MIP"/>
</dbReference>
<keyword evidence="4 9" id="KW-0813">Transport</keyword>
<evidence type="ECO:0000313" key="11">
    <source>
        <dbReference type="EMBL" id="CAL4072730.1"/>
    </source>
</evidence>
<feature type="transmembrane region" description="Helical" evidence="10">
    <location>
        <begin position="217"/>
        <end position="237"/>
    </location>
</feature>
<evidence type="ECO:0000256" key="8">
    <source>
        <dbReference type="ARBA" id="ARBA00023136"/>
    </source>
</evidence>
<dbReference type="Gene3D" id="1.20.1080.10">
    <property type="entry name" value="Glycerol uptake facilitator protein"/>
    <property type="match status" value="1"/>
</dbReference>
<evidence type="ECO:0008006" key="13">
    <source>
        <dbReference type="Google" id="ProtNLM"/>
    </source>
</evidence>
<name>A0AAV2Q914_MEGNR</name>
<keyword evidence="8 10" id="KW-0472">Membrane</keyword>
<feature type="transmembrane region" description="Helical" evidence="10">
    <location>
        <begin position="25"/>
        <end position="49"/>
    </location>
</feature>
<comment type="similarity">
    <text evidence="2 9">Belongs to the MIP/aquaporin (TC 1.A.8) family.</text>
</comment>
<evidence type="ECO:0000256" key="9">
    <source>
        <dbReference type="RuleBase" id="RU000477"/>
    </source>
</evidence>
<dbReference type="GO" id="GO:0048878">
    <property type="term" value="P:chemical homeostasis"/>
    <property type="evidence" value="ECO:0007669"/>
    <property type="project" value="UniProtKB-ARBA"/>
</dbReference>
<keyword evidence="7 10" id="KW-1133">Transmembrane helix</keyword>
<organism evidence="11 12">
    <name type="scientific">Meganyctiphanes norvegica</name>
    <name type="common">Northern krill</name>
    <name type="synonym">Thysanopoda norvegica</name>
    <dbReference type="NCBI Taxonomy" id="48144"/>
    <lineage>
        <taxon>Eukaryota</taxon>
        <taxon>Metazoa</taxon>
        <taxon>Ecdysozoa</taxon>
        <taxon>Arthropoda</taxon>
        <taxon>Crustacea</taxon>
        <taxon>Multicrustacea</taxon>
        <taxon>Malacostraca</taxon>
        <taxon>Eumalacostraca</taxon>
        <taxon>Eucarida</taxon>
        <taxon>Euphausiacea</taxon>
        <taxon>Euphausiidae</taxon>
        <taxon>Meganyctiphanes</taxon>
    </lineage>
</organism>
<dbReference type="PANTHER" id="PTHR19139">
    <property type="entry name" value="AQUAPORIN TRANSPORTER"/>
    <property type="match status" value="1"/>
</dbReference>
<comment type="subcellular location">
    <subcellularLocation>
        <location evidence="1">Membrane</location>
        <topology evidence="1">Multi-pass membrane protein</topology>
    </subcellularLocation>
</comment>
<gene>
    <name evidence="11" type="ORF">MNOR_LOCUS8906</name>
</gene>
<evidence type="ECO:0000256" key="3">
    <source>
        <dbReference type="ARBA" id="ARBA00011881"/>
    </source>
</evidence>
<dbReference type="EMBL" id="CAXKWB010004207">
    <property type="protein sequence ID" value="CAL4072730.1"/>
    <property type="molecule type" value="Genomic_DNA"/>
</dbReference>
<dbReference type="GO" id="GO:0015250">
    <property type="term" value="F:water channel activity"/>
    <property type="evidence" value="ECO:0007669"/>
    <property type="project" value="UniProtKB-ARBA"/>
</dbReference>
<reference evidence="11 12" key="1">
    <citation type="submission" date="2024-05" db="EMBL/GenBank/DDBJ databases">
        <authorList>
            <person name="Wallberg A."/>
        </authorList>
    </citation>
    <scope>NUCLEOTIDE SEQUENCE [LARGE SCALE GENOMIC DNA]</scope>
</reference>
<dbReference type="InterPro" id="IPR023271">
    <property type="entry name" value="Aquaporin-like"/>
</dbReference>
<feature type="transmembrane region" description="Helical" evidence="10">
    <location>
        <begin position="55"/>
        <end position="74"/>
    </location>
</feature>
<keyword evidence="12" id="KW-1185">Reference proteome</keyword>
<dbReference type="GO" id="GO:0005886">
    <property type="term" value="C:plasma membrane"/>
    <property type="evidence" value="ECO:0007669"/>
    <property type="project" value="UniProtKB-ARBA"/>
</dbReference>
<dbReference type="PRINTS" id="PR00783">
    <property type="entry name" value="MINTRINSICP"/>
</dbReference>
<dbReference type="InterPro" id="IPR034294">
    <property type="entry name" value="Aquaporin_transptr"/>
</dbReference>
<dbReference type="Proteomes" id="UP001497623">
    <property type="component" value="Unassembled WGS sequence"/>
</dbReference>
<dbReference type="NCBIfam" id="TIGR00861">
    <property type="entry name" value="MIP"/>
    <property type="match status" value="1"/>
</dbReference>
<dbReference type="PANTHER" id="PTHR19139:SF199">
    <property type="entry name" value="MIP17260P"/>
    <property type="match status" value="1"/>
</dbReference>
<dbReference type="CDD" id="cd00333">
    <property type="entry name" value="MIP"/>
    <property type="match status" value="1"/>
</dbReference>
<evidence type="ECO:0000313" key="12">
    <source>
        <dbReference type="Proteomes" id="UP001497623"/>
    </source>
</evidence>
<dbReference type="AlphaFoldDB" id="A0AAV2Q914"/>
<evidence type="ECO:0000256" key="5">
    <source>
        <dbReference type="ARBA" id="ARBA00022692"/>
    </source>
</evidence>
<evidence type="ECO:0000256" key="2">
    <source>
        <dbReference type="ARBA" id="ARBA00006175"/>
    </source>
</evidence>
<evidence type="ECO:0000256" key="1">
    <source>
        <dbReference type="ARBA" id="ARBA00004141"/>
    </source>
</evidence>
<dbReference type="Pfam" id="PF00230">
    <property type="entry name" value="MIP"/>
    <property type="match status" value="1"/>
</dbReference>
<feature type="transmembrane region" description="Helical" evidence="10">
    <location>
        <begin position="145"/>
        <end position="164"/>
    </location>
</feature>
<feature type="transmembrane region" description="Helical" evidence="10">
    <location>
        <begin position="104"/>
        <end position="125"/>
    </location>
</feature>
<proteinExistence type="inferred from homology"/>
<evidence type="ECO:0000256" key="7">
    <source>
        <dbReference type="ARBA" id="ARBA00022989"/>
    </source>
</evidence>
<protein>
    <recommendedName>
        <fullName evidence="13">Aquaporin</fullName>
    </recommendedName>
</protein>
<dbReference type="FunFam" id="1.20.1080.10:FF:000009">
    <property type="entry name" value="aquaporin-4 isoform X1"/>
    <property type="match status" value="1"/>
</dbReference>